<reference evidence="5 7" key="2">
    <citation type="submission" date="2019-03" db="EMBL/GenBank/DDBJ databases">
        <title>Genomics of glacier-inhabiting Cryobacterium strains.</title>
        <authorList>
            <person name="Liu Q."/>
            <person name="Xin Y.-H."/>
        </authorList>
    </citation>
    <scope>NUCLEOTIDE SEQUENCE [LARGE SCALE GENOMIC DNA]</scope>
    <source>
        <strain evidence="5 7">Hh34</strain>
    </source>
</reference>
<dbReference type="InterPro" id="IPR014820">
    <property type="entry name" value="PriCT_1"/>
</dbReference>
<protein>
    <submittedName>
        <fullName evidence="5">Bifunctional DNA primase/polymerase</fullName>
    </submittedName>
    <submittedName>
        <fullName evidence="4">Primase C terminal 1 (PriCT-1)</fullName>
    </submittedName>
</protein>
<feature type="region of interest" description="Disordered" evidence="1">
    <location>
        <begin position="249"/>
        <end position="299"/>
    </location>
</feature>
<dbReference type="Proteomes" id="UP000297963">
    <property type="component" value="Unassembled WGS sequence"/>
</dbReference>
<organism evidence="5 7">
    <name type="scientific">Cryobacterium levicorallinum</name>
    <dbReference type="NCBI Taxonomy" id="995038"/>
    <lineage>
        <taxon>Bacteria</taxon>
        <taxon>Bacillati</taxon>
        <taxon>Actinomycetota</taxon>
        <taxon>Actinomycetes</taxon>
        <taxon>Micrococcales</taxon>
        <taxon>Microbacteriaceae</taxon>
        <taxon>Cryobacterium</taxon>
    </lineage>
</organism>
<feature type="domain" description="DNA primase/polymerase bifunctional N-terminal" evidence="3">
    <location>
        <begin position="19"/>
        <end position="169"/>
    </location>
</feature>
<reference evidence="4 6" key="1">
    <citation type="submission" date="2016-10" db="EMBL/GenBank/DDBJ databases">
        <authorList>
            <person name="Varghese N."/>
            <person name="Submissions S."/>
        </authorList>
    </citation>
    <scope>NUCLEOTIDE SEQUENCE [LARGE SCALE GENOMIC DNA]</scope>
    <source>
        <strain evidence="4 6">GMCC 1.11211</strain>
    </source>
</reference>
<evidence type="ECO:0000313" key="5">
    <source>
        <dbReference type="EMBL" id="TFB82744.1"/>
    </source>
</evidence>
<feature type="domain" description="Primase C-terminal 1" evidence="2">
    <location>
        <begin position="209"/>
        <end position="272"/>
    </location>
</feature>
<dbReference type="EMBL" id="SOFE01000023">
    <property type="protein sequence ID" value="TFB82744.1"/>
    <property type="molecule type" value="Genomic_DNA"/>
</dbReference>
<dbReference type="InterPro" id="IPR015330">
    <property type="entry name" value="DNA_primase/pol_bifunc_N"/>
</dbReference>
<comment type="caution">
    <text evidence="5">The sequence shown here is derived from an EMBL/GenBank/DDBJ whole genome shotgun (WGS) entry which is preliminary data.</text>
</comment>
<dbReference type="Pfam" id="PF08708">
    <property type="entry name" value="PriCT_1"/>
    <property type="match status" value="1"/>
</dbReference>
<dbReference type="AlphaFoldDB" id="A0A1I2ZZT1"/>
<name>A0A1I2ZZT1_9MICO</name>
<dbReference type="Pfam" id="PF09250">
    <property type="entry name" value="Prim-Pol"/>
    <property type="match status" value="1"/>
</dbReference>
<dbReference type="Proteomes" id="UP000199681">
    <property type="component" value="Unassembled WGS sequence"/>
</dbReference>
<evidence type="ECO:0000256" key="1">
    <source>
        <dbReference type="SAM" id="MobiDB-lite"/>
    </source>
</evidence>
<dbReference type="RefSeq" id="WP_092449057.1">
    <property type="nucleotide sequence ID" value="NZ_BKAC01000004.1"/>
</dbReference>
<keyword evidence="6" id="KW-1185">Reference proteome</keyword>
<evidence type="ECO:0000259" key="3">
    <source>
        <dbReference type="SMART" id="SM00943"/>
    </source>
</evidence>
<evidence type="ECO:0000313" key="7">
    <source>
        <dbReference type="Proteomes" id="UP000297963"/>
    </source>
</evidence>
<evidence type="ECO:0000313" key="6">
    <source>
        <dbReference type="Proteomes" id="UP000199681"/>
    </source>
</evidence>
<gene>
    <name evidence="5" type="ORF">E3O11_12790</name>
    <name evidence="4" type="ORF">SAMN05216274_10578</name>
</gene>
<feature type="compositionally biased region" description="Basic and acidic residues" evidence="1">
    <location>
        <begin position="269"/>
        <end position="286"/>
    </location>
</feature>
<dbReference type="CDD" id="cd04859">
    <property type="entry name" value="Prim_Pol"/>
    <property type="match status" value="1"/>
</dbReference>
<dbReference type="SUPFAM" id="SSF56747">
    <property type="entry name" value="Prim-pol domain"/>
    <property type="match status" value="1"/>
</dbReference>
<dbReference type="STRING" id="995038.SAMN05216274_10578"/>
<evidence type="ECO:0000313" key="4">
    <source>
        <dbReference type="EMBL" id="SFH43304.1"/>
    </source>
</evidence>
<evidence type="ECO:0000259" key="2">
    <source>
        <dbReference type="SMART" id="SM00942"/>
    </source>
</evidence>
<sequence length="299" mass="31695">MDIAEVLMNSYRLPTRDAALVFARAGIPIFPCARDGKRPLTASGFNDATFDSNQVGAWWARWPNANIGMPTGNVSGVDVVDIDVAQTISGFDAFDRASAAGLVDGDLARVRTPSGGMHVYFPASATRPQRCWQSAAAHIDFRGNGGYVVVPPSTLLRENGRVGYCLVTLSAAGSKPVDAAALRSLVDPHALRTASRPETAGVPEPTRLAQWVGRLQEGERNSGLYWAACRLTEAGYTPAAVEAALAPAAQSAGLPETEITATIRSANRRSGEGPHGRPESQWRDRTSPGSRQGDGPCRA</sequence>
<proteinExistence type="predicted"/>
<dbReference type="EMBL" id="FOPW01000005">
    <property type="protein sequence ID" value="SFH43304.1"/>
    <property type="molecule type" value="Genomic_DNA"/>
</dbReference>
<accession>A0A1I2ZZT1</accession>
<dbReference type="SMART" id="SM00943">
    <property type="entry name" value="Prim-Pol"/>
    <property type="match status" value="1"/>
</dbReference>
<dbReference type="SMART" id="SM00942">
    <property type="entry name" value="PriCT_1"/>
    <property type="match status" value="1"/>
</dbReference>